<feature type="compositionally biased region" description="Low complexity" evidence="10">
    <location>
        <begin position="315"/>
        <end position="331"/>
    </location>
</feature>
<feature type="domain" description="Homeobox" evidence="11">
    <location>
        <begin position="254"/>
        <end position="304"/>
    </location>
</feature>
<dbReference type="eggNOG" id="KOG3986">
    <property type="taxonomic scope" value="Eukaryota"/>
</dbReference>
<dbReference type="InterPro" id="IPR009057">
    <property type="entry name" value="Homeodomain-like_sf"/>
</dbReference>
<dbReference type="GO" id="GO:0005634">
    <property type="term" value="C:nucleus"/>
    <property type="evidence" value="ECO:0007669"/>
    <property type="project" value="UniProtKB-SubCell"/>
</dbReference>
<evidence type="ECO:0000313" key="13">
    <source>
        <dbReference type="Proteomes" id="UP000050525"/>
    </source>
</evidence>
<keyword evidence="6 9" id="KW-0371">Homeobox</keyword>
<accession>A0A151NQ72</accession>
<proteinExistence type="predicted"/>
<dbReference type="STRING" id="8496.A0A151NQ72"/>
<evidence type="ECO:0000256" key="3">
    <source>
        <dbReference type="ARBA" id="ARBA00022737"/>
    </source>
</evidence>
<protein>
    <submittedName>
        <fullName evidence="12">Homeobox and leucine zipper protein Homez</fullName>
    </submittedName>
</protein>
<evidence type="ECO:0000256" key="10">
    <source>
        <dbReference type="SAM" id="MobiDB-lite"/>
    </source>
</evidence>
<dbReference type="GO" id="GO:0000981">
    <property type="term" value="F:DNA-binding transcription factor activity, RNA polymerase II-specific"/>
    <property type="evidence" value="ECO:0007669"/>
    <property type="project" value="TreeGrafter"/>
</dbReference>
<dbReference type="PANTHER" id="PTHR15467:SF7">
    <property type="entry name" value="HOMEOBOX AND LEUCINE ZIPPER PROTEIN HOMEZ"/>
    <property type="match status" value="1"/>
</dbReference>
<keyword evidence="7" id="KW-0804">Transcription</keyword>
<sequence>MKSGLHRAESPKLGGKLGSEEGAERAIFAGIIPKMVAGSQDGLLKGLDGGDGPASLAWSWCPQEDVGLKRLSLGPQYCSDFPAPEDPSLPPSEASQTSDLDAHQPLLQAFSRFPYPSLADMALLCLRHSLKMEKVKAWFMAQRLRCGISWSPEEIEATRVRLAVHWDQMPFRALLASRDPLAQAGKSQGASVPTPSKAQESWVTSVVQTPGAASMVSPYQAHEIQVTSPVQAPGAASIISPYQAQEIQVIKRKTKEQLAMLKSFFLRCQWAQREDYLWLEQVTGLPRTEIIQWFGDTRYALKHGQLKWFWDNTMPGSGPPAQGSGPTAQGAEPPAQATGPLSQSPKLQPDTAPLESYWAAHWQLREVDVPALCQQSGMGREEVLNWFYSRSPEPAEVEVCLGEEDGGEEEEEVMAPDEEEEEEEEDEEEEDDDDDDEDDLVLQE</sequence>
<organism evidence="12 13">
    <name type="scientific">Alligator mississippiensis</name>
    <name type="common">American alligator</name>
    <dbReference type="NCBI Taxonomy" id="8496"/>
    <lineage>
        <taxon>Eukaryota</taxon>
        <taxon>Metazoa</taxon>
        <taxon>Chordata</taxon>
        <taxon>Craniata</taxon>
        <taxon>Vertebrata</taxon>
        <taxon>Euteleostomi</taxon>
        <taxon>Archelosauria</taxon>
        <taxon>Archosauria</taxon>
        <taxon>Crocodylia</taxon>
        <taxon>Alligatoridae</taxon>
        <taxon>Alligatorinae</taxon>
        <taxon>Alligator</taxon>
    </lineage>
</organism>
<dbReference type="PROSITE" id="PS50071">
    <property type="entry name" value="HOMEOBOX_2"/>
    <property type="match status" value="1"/>
</dbReference>
<feature type="region of interest" description="Disordered" evidence="10">
    <location>
        <begin position="312"/>
        <end position="350"/>
    </location>
</feature>
<keyword evidence="5 9" id="KW-0238">DNA-binding</keyword>
<dbReference type="EMBL" id="AKHW03002411">
    <property type="protein sequence ID" value="KYO38928.1"/>
    <property type="molecule type" value="Genomic_DNA"/>
</dbReference>
<name>A0A151NQ72_ALLMI</name>
<evidence type="ECO:0000256" key="8">
    <source>
        <dbReference type="ARBA" id="ARBA00023242"/>
    </source>
</evidence>
<dbReference type="Pfam" id="PF11569">
    <property type="entry name" value="Homez"/>
    <property type="match status" value="1"/>
</dbReference>
<dbReference type="Gene3D" id="1.10.10.60">
    <property type="entry name" value="Homeodomain-like"/>
    <property type="match status" value="2"/>
</dbReference>
<feature type="region of interest" description="Disordered" evidence="10">
    <location>
        <begin position="394"/>
        <end position="444"/>
    </location>
</feature>
<dbReference type="AlphaFoldDB" id="A0A151NQ72"/>
<dbReference type="InterPro" id="IPR001356">
    <property type="entry name" value="HD"/>
</dbReference>
<dbReference type="InterPro" id="IPR024578">
    <property type="entry name" value="Homez_homeobox_dom"/>
</dbReference>
<evidence type="ECO:0000256" key="9">
    <source>
        <dbReference type="PROSITE-ProRule" id="PRU00108"/>
    </source>
</evidence>
<keyword evidence="2" id="KW-0597">Phosphoprotein</keyword>
<dbReference type="CDD" id="cd00086">
    <property type="entry name" value="homeodomain"/>
    <property type="match status" value="2"/>
</dbReference>
<evidence type="ECO:0000256" key="6">
    <source>
        <dbReference type="ARBA" id="ARBA00023155"/>
    </source>
</evidence>
<evidence type="ECO:0000256" key="2">
    <source>
        <dbReference type="ARBA" id="ARBA00022553"/>
    </source>
</evidence>
<dbReference type="SMART" id="SM00389">
    <property type="entry name" value="HOX"/>
    <property type="match status" value="2"/>
</dbReference>
<keyword evidence="13" id="KW-1185">Reference proteome</keyword>
<gene>
    <name evidence="12" type="primary">HOMEZ</name>
    <name evidence="12" type="ORF">Y1Q_0023894</name>
</gene>
<evidence type="ECO:0000256" key="4">
    <source>
        <dbReference type="ARBA" id="ARBA00023015"/>
    </source>
</evidence>
<comment type="caution">
    <text evidence="12">The sequence shown here is derived from an EMBL/GenBank/DDBJ whole genome shotgun (WGS) entry which is preliminary data.</text>
</comment>
<evidence type="ECO:0000256" key="7">
    <source>
        <dbReference type="ARBA" id="ARBA00023163"/>
    </source>
</evidence>
<dbReference type="SUPFAM" id="SSF46689">
    <property type="entry name" value="Homeodomain-like"/>
    <property type="match status" value="2"/>
</dbReference>
<keyword evidence="3" id="KW-0677">Repeat</keyword>
<evidence type="ECO:0000313" key="12">
    <source>
        <dbReference type="EMBL" id="KYO38928.1"/>
    </source>
</evidence>
<dbReference type="PANTHER" id="PTHR15467">
    <property type="entry name" value="ZINC-FINGERS AND HOMEOBOXES RELATED"/>
    <property type="match status" value="1"/>
</dbReference>
<evidence type="ECO:0000256" key="1">
    <source>
        <dbReference type="ARBA" id="ARBA00004123"/>
    </source>
</evidence>
<keyword evidence="8 9" id="KW-0539">Nucleus</keyword>
<comment type="subcellular location">
    <subcellularLocation>
        <location evidence="1 9">Nucleus</location>
    </subcellularLocation>
</comment>
<dbReference type="GO" id="GO:0003677">
    <property type="term" value="F:DNA binding"/>
    <property type="evidence" value="ECO:0007669"/>
    <property type="project" value="UniProtKB-UniRule"/>
</dbReference>
<dbReference type="Proteomes" id="UP000050525">
    <property type="component" value="Unassembled WGS sequence"/>
</dbReference>
<feature type="DNA-binding region" description="Homeobox" evidence="9">
    <location>
        <begin position="256"/>
        <end position="305"/>
    </location>
</feature>
<feature type="compositionally biased region" description="Acidic residues" evidence="10">
    <location>
        <begin position="401"/>
        <end position="444"/>
    </location>
</feature>
<keyword evidence="4" id="KW-0805">Transcription regulation</keyword>
<evidence type="ECO:0000256" key="5">
    <source>
        <dbReference type="ARBA" id="ARBA00023125"/>
    </source>
</evidence>
<evidence type="ECO:0000259" key="11">
    <source>
        <dbReference type="PROSITE" id="PS50071"/>
    </source>
</evidence>
<reference evidence="12 13" key="1">
    <citation type="journal article" date="2012" name="Genome Biol.">
        <title>Sequencing three crocodilian genomes to illuminate the evolution of archosaurs and amniotes.</title>
        <authorList>
            <person name="St John J.A."/>
            <person name="Braun E.L."/>
            <person name="Isberg S.R."/>
            <person name="Miles L.G."/>
            <person name="Chong A.Y."/>
            <person name="Gongora J."/>
            <person name="Dalzell P."/>
            <person name="Moran C."/>
            <person name="Bed'hom B."/>
            <person name="Abzhanov A."/>
            <person name="Burgess S.C."/>
            <person name="Cooksey A.M."/>
            <person name="Castoe T.A."/>
            <person name="Crawford N.G."/>
            <person name="Densmore L.D."/>
            <person name="Drew J.C."/>
            <person name="Edwards S.V."/>
            <person name="Faircloth B.C."/>
            <person name="Fujita M.K."/>
            <person name="Greenwold M.J."/>
            <person name="Hoffmann F.G."/>
            <person name="Howard J.M."/>
            <person name="Iguchi T."/>
            <person name="Janes D.E."/>
            <person name="Khan S.Y."/>
            <person name="Kohno S."/>
            <person name="de Koning A.J."/>
            <person name="Lance S.L."/>
            <person name="McCarthy F.M."/>
            <person name="McCormack J.E."/>
            <person name="Merchant M.E."/>
            <person name="Peterson D.G."/>
            <person name="Pollock D.D."/>
            <person name="Pourmand N."/>
            <person name="Raney B.J."/>
            <person name="Roessler K.A."/>
            <person name="Sanford J.R."/>
            <person name="Sawyer R.H."/>
            <person name="Schmidt C.J."/>
            <person name="Triplett E.W."/>
            <person name="Tuberville T.D."/>
            <person name="Venegas-Anaya M."/>
            <person name="Howard J.T."/>
            <person name="Jarvis E.D."/>
            <person name="Guillette L.J.Jr."/>
            <person name="Glenn T.C."/>
            <person name="Green R.E."/>
            <person name="Ray D.A."/>
        </authorList>
    </citation>
    <scope>NUCLEOTIDE SEQUENCE [LARGE SCALE GENOMIC DNA]</scope>
    <source>
        <strain evidence="12">KSC_2009_1</strain>
    </source>
</reference>